<evidence type="ECO:0000313" key="2">
    <source>
        <dbReference type="Proteomes" id="UP000188243"/>
    </source>
</evidence>
<dbReference type="KEGG" id="paln:B0W48_03185"/>
<organism evidence="1 2">
    <name type="scientific">Pseudoalteromonas aliena</name>
    <dbReference type="NCBI Taxonomy" id="247523"/>
    <lineage>
        <taxon>Bacteria</taxon>
        <taxon>Pseudomonadati</taxon>
        <taxon>Pseudomonadota</taxon>
        <taxon>Gammaproteobacteria</taxon>
        <taxon>Alteromonadales</taxon>
        <taxon>Pseudoalteromonadaceae</taxon>
        <taxon>Pseudoalteromonas</taxon>
    </lineage>
</organism>
<dbReference type="EMBL" id="CP019628">
    <property type="protein sequence ID" value="AQP98886.1"/>
    <property type="molecule type" value="Genomic_DNA"/>
</dbReference>
<dbReference type="Proteomes" id="UP000188243">
    <property type="component" value="Chromosome"/>
</dbReference>
<evidence type="ECO:0000313" key="1">
    <source>
        <dbReference type="EMBL" id="AQP98886.1"/>
    </source>
</evidence>
<sequence>MSTITWNDGRSIQLTGGDTAQCENLKAGQLYAVFLYNASGEDQNIPVTVNIGNGHPPKTVNVPGTTGNNGLAALALISGNDTQTANVSIVSHQSGAKIDAWIGSVGMPTNTSGIENMQLPFNGELQQFNKRARYYAVPESRWYQLTLNSPQTQFISVQFSENHAKVFINNPVGDPSNIIVPTGTVAEGSSYEVVKPQGQPQTITYQGQGNGQQKVWMNADSQQNSSDSTIVAQYI</sequence>
<dbReference type="STRING" id="247523.B0W48_03185"/>
<proteinExistence type="predicted"/>
<accession>A0A1Q2GUV1</accession>
<dbReference type="RefSeq" id="WP_007377199.1">
    <property type="nucleotide sequence ID" value="NZ_CP019628.1"/>
</dbReference>
<dbReference type="AlphaFoldDB" id="A0A1Q2GUV1"/>
<protein>
    <submittedName>
        <fullName evidence="1">Uncharacterized protein</fullName>
    </submittedName>
</protein>
<reference evidence="1 2" key="1">
    <citation type="submission" date="2017-02" db="EMBL/GenBank/DDBJ databases">
        <title>Complete genome sequence of the cold-active Pseudoalteromonas aliena strain EH1 isolated from Arctic seawater.</title>
        <authorList>
            <person name="Kim E."/>
            <person name="Heo E."/>
            <person name="Kim H."/>
            <person name="Kim D."/>
        </authorList>
    </citation>
    <scope>NUCLEOTIDE SEQUENCE [LARGE SCALE GENOMIC DNA]</scope>
    <source>
        <strain evidence="1 2">EH1</strain>
    </source>
</reference>
<name>A0A1Q2GUV1_9GAMM</name>
<gene>
    <name evidence="1" type="ORF">B0W48_03185</name>
</gene>